<dbReference type="InterPro" id="IPR006001">
    <property type="entry name" value="Therm_gnt_kin"/>
</dbReference>
<dbReference type="GO" id="GO:0005524">
    <property type="term" value="F:ATP binding"/>
    <property type="evidence" value="ECO:0007669"/>
    <property type="project" value="UniProtKB-KW"/>
</dbReference>
<dbReference type="EC" id="2.7.1.12" evidence="3 9"/>
<dbReference type="NCBIfam" id="TIGR01313">
    <property type="entry name" value="therm_gnt_kin"/>
    <property type="match status" value="1"/>
</dbReference>
<dbReference type="AlphaFoldDB" id="A0AAQ3M3X1"/>
<reference evidence="11 12" key="1">
    <citation type="submission" date="2023-11" db="EMBL/GenBank/DDBJ databases">
        <title>An acidophilic fungus is an integral part of prey digestion in a carnivorous sundew plant.</title>
        <authorList>
            <person name="Tsai I.J."/>
        </authorList>
    </citation>
    <scope>NUCLEOTIDE SEQUENCE [LARGE SCALE GENOMIC DNA]</scope>
    <source>
        <strain evidence="11">169a</strain>
    </source>
</reference>
<proteinExistence type="inferred from homology"/>
<keyword evidence="5 9" id="KW-0547">Nucleotide-binding</keyword>
<dbReference type="Gene3D" id="3.40.50.300">
    <property type="entry name" value="P-loop containing nucleotide triphosphate hydrolases"/>
    <property type="match status" value="1"/>
</dbReference>
<organism evidence="11 12">
    <name type="scientific">Acrodontium crateriforme</name>
    <dbReference type="NCBI Taxonomy" id="150365"/>
    <lineage>
        <taxon>Eukaryota</taxon>
        <taxon>Fungi</taxon>
        <taxon>Dikarya</taxon>
        <taxon>Ascomycota</taxon>
        <taxon>Pezizomycotina</taxon>
        <taxon>Dothideomycetes</taxon>
        <taxon>Dothideomycetidae</taxon>
        <taxon>Mycosphaerellales</taxon>
        <taxon>Teratosphaeriaceae</taxon>
        <taxon>Acrodontium</taxon>
    </lineage>
</organism>
<dbReference type="Proteomes" id="UP001303373">
    <property type="component" value="Chromosome 3"/>
</dbReference>
<dbReference type="GO" id="GO:0005737">
    <property type="term" value="C:cytoplasm"/>
    <property type="evidence" value="ECO:0007669"/>
    <property type="project" value="TreeGrafter"/>
</dbReference>
<evidence type="ECO:0000256" key="8">
    <source>
        <dbReference type="ARBA" id="ARBA00048090"/>
    </source>
</evidence>
<accession>A0AAQ3M3X1</accession>
<evidence type="ECO:0000256" key="9">
    <source>
        <dbReference type="RuleBase" id="RU363066"/>
    </source>
</evidence>
<evidence type="ECO:0000313" key="11">
    <source>
        <dbReference type="EMBL" id="WPG99647.1"/>
    </source>
</evidence>
<keyword evidence="7 9" id="KW-0067">ATP-binding</keyword>
<dbReference type="EMBL" id="CP138582">
    <property type="protein sequence ID" value="WPG99647.1"/>
    <property type="molecule type" value="Genomic_DNA"/>
</dbReference>
<evidence type="ECO:0000256" key="7">
    <source>
        <dbReference type="ARBA" id="ARBA00022840"/>
    </source>
</evidence>
<evidence type="ECO:0000256" key="5">
    <source>
        <dbReference type="ARBA" id="ARBA00022741"/>
    </source>
</evidence>
<dbReference type="PANTHER" id="PTHR43442">
    <property type="entry name" value="GLUCONOKINASE-RELATED"/>
    <property type="match status" value="1"/>
</dbReference>
<comment type="similarity">
    <text evidence="2 9">Belongs to the gluconokinase GntK/GntV family.</text>
</comment>
<feature type="region of interest" description="Disordered" evidence="10">
    <location>
        <begin position="1"/>
        <end position="36"/>
    </location>
</feature>
<comment type="pathway">
    <text evidence="1 9">Carbohydrate acid metabolism; D-gluconate degradation.</text>
</comment>
<evidence type="ECO:0000256" key="4">
    <source>
        <dbReference type="ARBA" id="ARBA00022679"/>
    </source>
</evidence>
<keyword evidence="4 9" id="KW-0808">Transferase</keyword>
<evidence type="ECO:0000256" key="6">
    <source>
        <dbReference type="ARBA" id="ARBA00022777"/>
    </source>
</evidence>
<evidence type="ECO:0000256" key="1">
    <source>
        <dbReference type="ARBA" id="ARBA00004875"/>
    </source>
</evidence>
<evidence type="ECO:0000256" key="2">
    <source>
        <dbReference type="ARBA" id="ARBA00008420"/>
    </source>
</evidence>
<sequence length="224" mass="24531">MVAVTASLASYSPPTPPSEPSVNASDMPSNSAKLSSVAVTPARQPARHIWVITGPAGCGKTSVAESLQNVFSLPYLEGDTFHTPENVEKMANGHPLTDADRWDWLIVLREQALNALVSNPSSSGVIVTCSALKRKYRDVMRIASYYHPNVQVHFIFLNATEALLIDRVRARKGHYMKDSMVRSQFQSLETPQSDEVDIISVDASGTSTEVQNLSVDIVRKMMSL</sequence>
<dbReference type="CDD" id="cd02021">
    <property type="entry name" value="GntK"/>
    <property type="match status" value="1"/>
</dbReference>
<protein>
    <recommendedName>
        <fullName evidence="3 9">Gluconokinase</fullName>
        <ecNumber evidence="3 9">2.7.1.12</ecNumber>
    </recommendedName>
</protein>
<dbReference type="GO" id="GO:0005975">
    <property type="term" value="P:carbohydrate metabolic process"/>
    <property type="evidence" value="ECO:0007669"/>
    <property type="project" value="InterPro"/>
</dbReference>
<dbReference type="SUPFAM" id="SSF52540">
    <property type="entry name" value="P-loop containing nucleoside triphosphate hydrolases"/>
    <property type="match status" value="1"/>
</dbReference>
<evidence type="ECO:0000313" key="12">
    <source>
        <dbReference type="Proteomes" id="UP001303373"/>
    </source>
</evidence>
<gene>
    <name evidence="11" type="ORF">R9X50_00246600</name>
</gene>
<dbReference type="PANTHER" id="PTHR43442:SF3">
    <property type="entry name" value="GLUCONOKINASE-RELATED"/>
    <property type="match status" value="1"/>
</dbReference>
<dbReference type="InterPro" id="IPR027417">
    <property type="entry name" value="P-loop_NTPase"/>
</dbReference>
<keyword evidence="12" id="KW-1185">Reference proteome</keyword>
<name>A0AAQ3M3X1_9PEZI</name>
<keyword evidence="6 9" id="KW-0418">Kinase</keyword>
<dbReference type="GO" id="GO:0046316">
    <property type="term" value="F:gluconokinase activity"/>
    <property type="evidence" value="ECO:0007669"/>
    <property type="project" value="UniProtKB-EC"/>
</dbReference>
<evidence type="ECO:0000256" key="3">
    <source>
        <dbReference type="ARBA" id="ARBA00012054"/>
    </source>
</evidence>
<feature type="compositionally biased region" description="Polar residues" evidence="10">
    <location>
        <begin position="22"/>
        <end position="36"/>
    </location>
</feature>
<comment type="catalytic activity">
    <reaction evidence="8 9">
        <text>D-gluconate + ATP = 6-phospho-D-gluconate + ADP + H(+)</text>
        <dbReference type="Rhea" id="RHEA:19433"/>
        <dbReference type="ChEBI" id="CHEBI:15378"/>
        <dbReference type="ChEBI" id="CHEBI:18391"/>
        <dbReference type="ChEBI" id="CHEBI:30616"/>
        <dbReference type="ChEBI" id="CHEBI:58759"/>
        <dbReference type="ChEBI" id="CHEBI:456216"/>
        <dbReference type="EC" id="2.7.1.12"/>
    </reaction>
</comment>
<evidence type="ECO:0000256" key="10">
    <source>
        <dbReference type="SAM" id="MobiDB-lite"/>
    </source>
</evidence>